<dbReference type="EMBL" id="QENZ01000003">
    <property type="protein sequence ID" value="PVX51943.1"/>
    <property type="molecule type" value="Genomic_DNA"/>
</dbReference>
<dbReference type="OrthoDB" id="666398at2"/>
<comment type="caution">
    <text evidence="1">The sequence shown here is derived from an EMBL/GenBank/DDBJ whole genome shotgun (WGS) entry which is preliminary data.</text>
</comment>
<accession>A0A7L4UQC4</accession>
<dbReference type="PROSITE" id="PS51257">
    <property type="entry name" value="PROKAR_LIPOPROTEIN"/>
    <property type="match status" value="1"/>
</dbReference>
<dbReference type="RefSeq" id="WP_116495511.1">
    <property type="nucleotide sequence ID" value="NZ_QENZ01000003.1"/>
</dbReference>
<organism evidence="1 2">
    <name type="scientific">Balneicella halophila</name>
    <dbReference type="NCBI Taxonomy" id="1537566"/>
    <lineage>
        <taxon>Bacteria</taxon>
        <taxon>Pseudomonadati</taxon>
        <taxon>Bacteroidota</taxon>
        <taxon>Bacteroidia</taxon>
        <taxon>Bacteroidales</taxon>
        <taxon>Balneicellaceae</taxon>
        <taxon>Balneicella</taxon>
    </lineage>
</organism>
<keyword evidence="2" id="KW-1185">Reference proteome</keyword>
<dbReference type="AlphaFoldDB" id="A0A7L4UQC4"/>
<evidence type="ECO:0000313" key="2">
    <source>
        <dbReference type="Proteomes" id="UP000251835"/>
    </source>
</evidence>
<proteinExistence type="predicted"/>
<dbReference type="Proteomes" id="UP000251835">
    <property type="component" value="Unassembled WGS sequence"/>
</dbReference>
<protein>
    <submittedName>
        <fullName evidence="1">Uncharacterized protein</fullName>
    </submittedName>
</protein>
<gene>
    <name evidence="1" type="ORF">C7377_0237</name>
</gene>
<sequence>MSIRIFTTLLLISSIIFSCSDDDDFRYQNNFEQSKKAWLDFKEATNNSYTYTTSFDSWIGSHQETEITVSNGEVIKRSYKYTFPYDDTIEDVEWTEEGDQIGSHEEGDEPMTLDQIYGLAETEWLTKKDNTITYFETKNNGMISLCGYVNKDCADDCFRGITIDSIDSL</sequence>
<name>A0A7L4UQC4_BALHA</name>
<reference evidence="1 2" key="1">
    <citation type="submission" date="2018-05" db="EMBL/GenBank/DDBJ databases">
        <title>Genomic Encyclopedia of Type Strains, Phase IV (KMG-IV): sequencing the most valuable type-strain genomes for metagenomic binning, comparative biology and taxonomic classification.</title>
        <authorList>
            <person name="Goeker M."/>
        </authorList>
    </citation>
    <scope>NUCLEOTIDE SEQUENCE [LARGE SCALE GENOMIC DNA]</scope>
    <source>
        <strain evidence="1 2">DSM 28579</strain>
    </source>
</reference>
<evidence type="ECO:0000313" key="1">
    <source>
        <dbReference type="EMBL" id="PVX51943.1"/>
    </source>
</evidence>